<evidence type="ECO:0000256" key="8">
    <source>
        <dbReference type="ARBA" id="ARBA00022982"/>
    </source>
</evidence>
<keyword evidence="3" id="KW-0813">Transport</keyword>
<comment type="subcellular location">
    <subcellularLocation>
        <location evidence="2">Cell membrane</location>
        <topology evidence="2">Multi-pass membrane protein</topology>
    </subcellularLocation>
</comment>
<name>A0A3S4FCK2_9BRAD</name>
<dbReference type="GO" id="GO:0046872">
    <property type="term" value="F:metal ion binding"/>
    <property type="evidence" value="ECO:0007669"/>
    <property type="project" value="UniProtKB-KW"/>
</dbReference>
<comment type="caution">
    <text evidence="15">The sequence shown here is derived from an EMBL/GenBank/DDBJ whole genome shotgun (WGS) entry which is preliminary data.</text>
</comment>
<comment type="cofactor">
    <cofactor evidence="1">
        <name>heme b</name>
        <dbReference type="ChEBI" id="CHEBI:60344"/>
    </cofactor>
</comment>
<evidence type="ECO:0000256" key="9">
    <source>
        <dbReference type="ARBA" id="ARBA00022989"/>
    </source>
</evidence>
<dbReference type="AlphaFoldDB" id="A0A3S4FCK2"/>
<protein>
    <submittedName>
        <fullName evidence="15">Cytochrome b561</fullName>
    </submittedName>
</protein>
<dbReference type="Gene3D" id="1.20.950.20">
    <property type="entry name" value="Transmembrane di-heme cytochromes, Chain C"/>
    <property type="match status" value="1"/>
</dbReference>
<organism evidence="15 16">
    <name type="scientific">Rhodoplanes serenus</name>
    <dbReference type="NCBI Taxonomy" id="200615"/>
    <lineage>
        <taxon>Bacteria</taxon>
        <taxon>Pseudomonadati</taxon>
        <taxon>Pseudomonadota</taxon>
        <taxon>Alphaproteobacteria</taxon>
        <taxon>Hyphomicrobiales</taxon>
        <taxon>Nitrobacteraceae</taxon>
        <taxon>Rhodoplanes</taxon>
    </lineage>
</organism>
<dbReference type="InterPro" id="IPR011577">
    <property type="entry name" value="Cyt_b561_bac/Ni-Hgenase"/>
</dbReference>
<feature type="transmembrane region" description="Helical" evidence="13">
    <location>
        <begin position="48"/>
        <end position="66"/>
    </location>
</feature>
<evidence type="ECO:0000313" key="16">
    <source>
        <dbReference type="Proteomes" id="UP000289200"/>
    </source>
</evidence>
<dbReference type="Proteomes" id="UP000289200">
    <property type="component" value="Unassembled WGS sequence"/>
</dbReference>
<dbReference type="GO" id="GO:0005886">
    <property type="term" value="C:plasma membrane"/>
    <property type="evidence" value="ECO:0007669"/>
    <property type="project" value="UniProtKB-SubCell"/>
</dbReference>
<dbReference type="RefSeq" id="WP_165364157.1">
    <property type="nucleotide sequence ID" value="NZ_UWOC01000188.1"/>
</dbReference>
<gene>
    <name evidence="15" type="primary">yceJ_2</name>
    <name evidence="15" type="ORF">RHODGE_RHODGE_04286</name>
</gene>
<keyword evidence="5" id="KW-0349">Heme</keyword>
<accession>A0A3S4FCK2</accession>
<feature type="domain" description="Cytochrome b561 bacterial/Ni-hydrogenase" evidence="14">
    <location>
        <begin position="8"/>
        <end position="177"/>
    </location>
</feature>
<dbReference type="InterPro" id="IPR052168">
    <property type="entry name" value="Cytochrome_b561_oxidase"/>
</dbReference>
<dbReference type="GO" id="GO:0009055">
    <property type="term" value="F:electron transfer activity"/>
    <property type="evidence" value="ECO:0007669"/>
    <property type="project" value="InterPro"/>
</dbReference>
<dbReference type="SUPFAM" id="SSF81342">
    <property type="entry name" value="Transmembrane di-heme cytochromes"/>
    <property type="match status" value="1"/>
</dbReference>
<evidence type="ECO:0000256" key="13">
    <source>
        <dbReference type="SAM" id="Phobius"/>
    </source>
</evidence>
<evidence type="ECO:0000313" key="15">
    <source>
        <dbReference type="EMBL" id="VCU11082.1"/>
    </source>
</evidence>
<dbReference type="GO" id="GO:0020037">
    <property type="term" value="F:heme binding"/>
    <property type="evidence" value="ECO:0007669"/>
    <property type="project" value="TreeGrafter"/>
</dbReference>
<evidence type="ECO:0000256" key="4">
    <source>
        <dbReference type="ARBA" id="ARBA00022475"/>
    </source>
</evidence>
<dbReference type="GO" id="GO:0022904">
    <property type="term" value="P:respiratory electron transport chain"/>
    <property type="evidence" value="ECO:0007669"/>
    <property type="project" value="InterPro"/>
</dbReference>
<dbReference type="InterPro" id="IPR016174">
    <property type="entry name" value="Di-haem_cyt_TM"/>
</dbReference>
<feature type="transmembrane region" description="Helical" evidence="13">
    <location>
        <begin position="87"/>
        <end position="108"/>
    </location>
</feature>
<evidence type="ECO:0000256" key="6">
    <source>
        <dbReference type="ARBA" id="ARBA00022692"/>
    </source>
</evidence>
<feature type="transmembrane region" description="Helical" evidence="13">
    <location>
        <begin position="12"/>
        <end position="33"/>
    </location>
</feature>
<keyword evidence="9 13" id="KW-1133">Transmembrane helix</keyword>
<evidence type="ECO:0000256" key="2">
    <source>
        <dbReference type="ARBA" id="ARBA00004651"/>
    </source>
</evidence>
<keyword evidence="4" id="KW-1003">Cell membrane</keyword>
<dbReference type="EMBL" id="UWOC01000188">
    <property type="protein sequence ID" value="VCU11082.1"/>
    <property type="molecule type" value="Genomic_DNA"/>
</dbReference>
<proteinExistence type="inferred from homology"/>
<keyword evidence="7" id="KW-0479">Metal-binding</keyword>
<reference evidence="16" key="1">
    <citation type="submission" date="2018-10" db="EMBL/GenBank/DDBJ databases">
        <authorList>
            <person name="Peiro R."/>
            <person name="Begona"/>
            <person name="Cbmso G."/>
            <person name="Lopez M."/>
            <person name="Gonzalez S."/>
            <person name="Sacristan E."/>
            <person name="Castillo E."/>
        </authorList>
    </citation>
    <scope>NUCLEOTIDE SEQUENCE [LARGE SCALE GENOMIC DNA]</scope>
</reference>
<evidence type="ECO:0000256" key="1">
    <source>
        <dbReference type="ARBA" id="ARBA00001970"/>
    </source>
</evidence>
<dbReference type="Pfam" id="PF01292">
    <property type="entry name" value="Ni_hydr_CYTB"/>
    <property type="match status" value="1"/>
</dbReference>
<evidence type="ECO:0000256" key="7">
    <source>
        <dbReference type="ARBA" id="ARBA00022723"/>
    </source>
</evidence>
<sequence>MDTTHRLSRLTLMLHWLVATAMIAMTILGFWLWFVESGTPERRLTMDLHKSIGTLVLVVAFARVVWRLRVGLPPAADMSASARQVRLAHAAHMALLAVTVAMPVSGLMRSIGGGYGLVVFGVPVVEKGPKYELVADIGAVVHQAAAYLLVVLVVLHVAAAIKHHVVDRDSTLDRMLGRSVAGGA</sequence>
<evidence type="ECO:0000256" key="5">
    <source>
        <dbReference type="ARBA" id="ARBA00022617"/>
    </source>
</evidence>
<feature type="transmembrane region" description="Helical" evidence="13">
    <location>
        <begin position="140"/>
        <end position="161"/>
    </location>
</feature>
<evidence type="ECO:0000256" key="3">
    <source>
        <dbReference type="ARBA" id="ARBA00022448"/>
    </source>
</evidence>
<keyword evidence="16" id="KW-1185">Reference proteome</keyword>
<keyword evidence="10" id="KW-0408">Iron</keyword>
<keyword evidence="11 13" id="KW-0472">Membrane</keyword>
<evidence type="ECO:0000256" key="11">
    <source>
        <dbReference type="ARBA" id="ARBA00023136"/>
    </source>
</evidence>
<dbReference type="PANTHER" id="PTHR30529:SF7">
    <property type="entry name" value="CYTOCHROME B561 BACTERIAL_NI-HYDROGENASE DOMAIN-CONTAINING PROTEIN"/>
    <property type="match status" value="1"/>
</dbReference>
<evidence type="ECO:0000256" key="10">
    <source>
        <dbReference type="ARBA" id="ARBA00023004"/>
    </source>
</evidence>
<evidence type="ECO:0000259" key="14">
    <source>
        <dbReference type="Pfam" id="PF01292"/>
    </source>
</evidence>
<keyword evidence="6 13" id="KW-0812">Transmembrane</keyword>
<dbReference type="PANTHER" id="PTHR30529">
    <property type="entry name" value="CYTOCHROME B561"/>
    <property type="match status" value="1"/>
</dbReference>
<keyword evidence="8" id="KW-0249">Electron transport</keyword>
<comment type="similarity">
    <text evidence="12">Belongs to the cytochrome b561 family.</text>
</comment>
<evidence type="ECO:0000256" key="12">
    <source>
        <dbReference type="ARBA" id="ARBA00037975"/>
    </source>
</evidence>